<protein>
    <submittedName>
        <fullName evidence="1">Uncharacterized protein</fullName>
    </submittedName>
</protein>
<accession>A0A6C0FB61</accession>
<reference evidence="1" key="1">
    <citation type="journal article" date="2020" name="Nature">
        <title>Giant virus diversity and host interactions through global metagenomics.</title>
        <authorList>
            <person name="Schulz F."/>
            <person name="Roux S."/>
            <person name="Paez-Espino D."/>
            <person name="Jungbluth S."/>
            <person name="Walsh D.A."/>
            <person name="Denef V.J."/>
            <person name="McMahon K.D."/>
            <person name="Konstantinidis K.T."/>
            <person name="Eloe-Fadrosh E.A."/>
            <person name="Kyrpides N.C."/>
            <person name="Woyke T."/>
        </authorList>
    </citation>
    <scope>NUCLEOTIDE SEQUENCE</scope>
    <source>
        <strain evidence="1">GVMAG-S-ERX556101-89</strain>
    </source>
</reference>
<organism evidence="1">
    <name type="scientific">viral metagenome</name>
    <dbReference type="NCBI Taxonomy" id="1070528"/>
    <lineage>
        <taxon>unclassified sequences</taxon>
        <taxon>metagenomes</taxon>
        <taxon>organismal metagenomes</taxon>
    </lineage>
</organism>
<dbReference type="AlphaFoldDB" id="A0A6C0FB61"/>
<evidence type="ECO:0000313" key="1">
    <source>
        <dbReference type="EMBL" id="QHT38442.1"/>
    </source>
</evidence>
<name>A0A6C0FB61_9ZZZZ</name>
<sequence length="134" mass="16124">MINNTTRKRKNRSTNKITDYFPSLKRHKFTKSLDQRRYSWIYHHVPPELSRHILNFLYPIHKPPTELFKWTNLFKKKWCKLCGEIRKPSAPACSICHKFMSWTCTGCSTIQISNFCRKRRFPVTESDSEYDSDF</sequence>
<proteinExistence type="predicted"/>
<dbReference type="EMBL" id="MN738830">
    <property type="protein sequence ID" value="QHT38442.1"/>
    <property type="molecule type" value="Genomic_DNA"/>
</dbReference>